<feature type="binding site" evidence="8">
    <location>
        <position position="418"/>
    </location>
    <ligand>
        <name>[4Fe-4S] cluster</name>
        <dbReference type="ChEBI" id="CHEBI:49883"/>
        <label>1</label>
    </ligand>
</feature>
<keyword evidence="8" id="KW-1278">Translocase</keyword>
<sequence length="448" mass="48587">MELKNRTFKGGIHIPPFKEQTELLPLKRAKEPNFVVIPLQQHIGAPCEPLVKIGEKVKAGQVIGSSQEFVSAVVHSSISGTVAGIETKLTPTGNKVKSIIIENDGTKESEGKIVSNASLENMTPKEILDIIRKAGITGMGGAGFPTHVKLSPPPDKKIDTVILNGSECESFLTSDARLMIEKPENVVFGLKAIMKVLGVKRGYIGIEDNKTEAIKSIKKTCEKEENIEVVLLKTKYPQGDEKRLINVITGRKVPSGGLPMDVGVIVNNAGTSNAIAEAILEGKPLYERIITVTGNGVKQPQNLIVKIGTSFKDVINQCGGYNKNPGKIIMGGPMMGIAQVTDDVPVIKGTSGILVLTEEESKPQEVLPCIKCGKCLEVCPVRLQPIYISKYSLKKQYDKADEYHALDCIECGLCSYVCPSKIHLVESIRLAKKVITGKRKKARNDGRN</sequence>
<keyword evidence="1 8" id="KW-0813">Transport</keyword>
<dbReference type="EC" id="7.-.-.-" evidence="8"/>
<reference evidence="11" key="1">
    <citation type="submission" date="2019-01" db="EMBL/GenBank/DDBJ databases">
        <title>Draft genomes of a novel of Sporanaerobacter strains.</title>
        <authorList>
            <person name="Ma S."/>
        </authorList>
    </citation>
    <scope>NUCLEOTIDE SEQUENCE [LARGE SCALE GENOMIC DNA]</scope>
    <source>
        <strain evidence="11">NJN-17</strain>
    </source>
</reference>
<evidence type="ECO:0000256" key="6">
    <source>
        <dbReference type="ARBA" id="ARBA00023004"/>
    </source>
</evidence>
<feature type="binding site" evidence="8">
    <location>
        <position position="408"/>
    </location>
    <ligand>
        <name>[4Fe-4S] cluster</name>
        <dbReference type="ChEBI" id="CHEBI:49883"/>
        <label>2</label>
    </ligand>
</feature>
<evidence type="ECO:0000256" key="8">
    <source>
        <dbReference type="HAMAP-Rule" id="MF_00461"/>
    </source>
</evidence>
<dbReference type="Gene3D" id="3.10.20.600">
    <property type="match status" value="1"/>
</dbReference>
<dbReference type="GO" id="GO:0051539">
    <property type="term" value="F:4 iron, 4 sulfur cluster binding"/>
    <property type="evidence" value="ECO:0007669"/>
    <property type="project" value="UniProtKB-KW"/>
</dbReference>
<evidence type="ECO:0000259" key="9">
    <source>
        <dbReference type="PROSITE" id="PS51379"/>
    </source>
</evidence>
<dbReference type="PROSITE" id="PS51379">
    <property type="entry name" value="4FE4S_FER_2"/>
    <property type="match status" value="2"/>
</dbReference>
<dbReference type="GO" id="GO:0009055">
    <property type="term" value="F:electron transfer activity"/>
    <property type="evidence" value="ECO:0007669"/>
    <property type="project" value="InterPro"/>
</dbReference>
<dbReference type="InterPro" id="IPR037225">
    <property type="entry name" value="Nuo51_FMN-bd_sf"/>
</dbReference>
<evidence type="ECO:0000313" key="11">
    <source>
        <dbReference type="Proteomes" id="UP000287969"/>
    </source>
</evidence>
<comment type="similarity">
    <text evidence="8">Belongs to the 4Fe4S bacterial-type ferredoxin family. RnfC subfamily.</text>
</comment>
<keyword evidence="2 8" id="KW-0004">4Fe-4S</keyword>
<proteinExistence type="inferred from homology"/>
<evidence type="ECO:0000313" key="10">
    <source>
        <dbReference type="EMBL" id="QAT61824.1"/>
    </source>
</evidence>
<dbReference type="GO" id="GO:0005886">
    <property type="term" value="C:plasma membrane"/>
    <property type="evidence" value="ECO:0007669"/>
    <property type="project" value="UniProtKB-SubCell"/>
</dbReference>
<dbReference type="Pfam" id="PF13375">
    <property type="entry name" value="RnfC_N"/>
    <property type="match status" value="1"/>
</dbReference>
<feature type="domain" description="4Fe-4S ferredoxin-type" evidence="9">
    <location>
        <begin position="362"/>
        <end position="391"/>
    </location>
</feature>
<name>A0A410QD82_9FIRM</name>
<dbReference type="EMBL" id="CP035282">
    <property type="protein sequence ID" value="QAT61824.1"/>
    <property type="molecule type" value="Genomic_DNA"/>
</dbReference>
<dbReference type="PANTHER" id="PTHR43034">
    <property type="entry name" value="ION-TRANSLOCATING OXIDOREDUCTASE COMPLEX SUBUNIT C"/>
    <property type="match status" value="1"/>
</dbReference>
<keyword evidence="8" id="KW-0472">Membrane</keyword>
<dbReference type="Gene3D" id="3.30.70.20">
    <property type="match status" value="1"/>
</dbReference>
<dbReference type="AlphaFoldDB" id="A0A410QD82"/>
<dbReference type="Proteomes" id="UP000287969">
    <property type="component" value="Chromosome"/>
</dbReference>
<feature type="binding site" evidence="8">
    <location>
        <position position="375"/>
    </location>
    <ligand>
        <name>[4Fe-4S] cluster</name>
        <dbReference type="ChEBI" id="CHEBI:49883"/>
        <label>1</label>
    </ligand>
</feature>
<dbReference type="InterPro" id="IPR026902">
    <property type="entry name" value="RnfC_N"/>
</dbReference>
<accession>A0A410QD82</accession>
<dbReference type="InterPro" id="IPR017900">
    <property type="entry name" value="4Fe4S_Fe_S_CS"/>
</dbReference>
<dbReference type="PANTHER" id="PTHR43034:SF2">
    <property type="entry name" value="ION-TRANSLOCATING OXIDOREDUCTASE COMPLEX SUBUNIT C"/>
    <property type="match status" value="1"/>
</dbReference>
<dbReference type="GO" id="GO:0046872">
    <property type="term" value="F:metal ion binding"/>
    <property type="evidence" value="ECO:0007669"/>
    <property type="project" value="UniProtKB-KW"/>
</dbReference>
<keyword evidence="8" id="KW-1003">Cell membrane</keyword>
<keyword evidence="11" id="KW-1185">Reference proteome</keyword>
<feature type="binding site" evidence="8">
    <location>
        <position position="372"/>
    </location>
    <ligand>
        <name>[4Fe-4S] cluster</name>
        <dbReference type="ChEBI" id="CHEBI:49883"/>
        <label>1</label>
    </ligand>
</feature>
<dbReference type="NCBIfam" id="NF003454">
    <property type="entry name" value="PRK05035.1"/>
    <property type="match status" value="1"/>
</dbReference>
<dbReference type="GO" id="GO:0022900">
    <property type="term" value="P:electron transport chain"/>
    <property type="evidence" value="ECO:0007669"/>
    <property type="project" value="UniProtKB-UniRule"/>
</dbReference>
<dbReference type="Pfam" id="PF01512">
    <property type="entry name" value="Complex1_51K"/>
    <property type="match status" value="1"/>
</dbReference>
<feature type="domain" description="4Fe-4S ferredoxin-type" evidence="9">
    <location>
        <begin position="399"/>
        <end position="428"/>
    </location>
</feature>
<dbReference type="OrthoDB" id="9767754at2"/>
<dbReference type="SUPFAM" id="SSF142019">
    <property type="entry name" value="Nqo1 FMN-binding domain-like"/>
    <property type="match status" value="1"/>
</dbReference>
<keyword evidence="7 8" id="KW-0411">Iron-sulfur</keyword>
<feature type="binding site" evidence="8">
    <location>
        <position position="414"/>
    </location>
    <ligand>
        <name>[4Fe-4S] cluster</name>
        <dbReference type="ChEBI" id="CHEBI:49883"/>
        <label>2</label>
    </ligand>
</feature>
<protein>
    <recommendedName>
        <fullName evidence="8">Ion-translocating oxidoreductase complex subunit C</fullName>
        <ecNumber evidence="8">7.-.-.-</ecNumber>
    </recommendedName>
    <alternativeName>
        <fullName evidence="8">Rnf electron transport complex subunit C</fullName>
    </alternativeName>
</protein>
<feature type="binding site" evidence="8">
    <location>
        <position position="411"/>
    </location>
    <ligand>
        <name>[4Fe-4S] cluster</name>
        <dbReference type="ChEBI" id="CHEBI:49883"/>
        <label>2</label>
    </ligand>
</feature>
<evidence type="ECO:0000256" key="4">
    <source>
        <dbReference type="ARBA" id="ARBA00022737"/>
    </source>
</evidence>
<evidence type="ECO:0000256" key="2">
    <source>
        <dbReference type="ARBA" id="ARBA00022485"/>
    </source>
</evidence>
<feature type="binding site" evidence="8">
    <location>
        <position position="379"/>
    </location>
    <ligand>
        <name>[4Fe-4S] cluster</name>
        <dbReference type="ChEBI" id="CHEBI:49883"/>
        <label>2</label>
    </ligand>
</feature>
<dbReference type="Pfam" id="PF12838">
    <property type="entry name" value="Fer4_7"/>
    <property type="match status" value="1"/>
</dbReference>
<dbReference type="InterPro" id="IPR019554">
    <property type="entry name" value="Soluble_ligand-bd"/>
</dbReference>
<dbReference type="InterPro" id="IPR011538">
    <property type="entry name" value="Nuo51_FMN-bd"/>
</dbReference>
<comment type="subcellular location">
    <subcellularLocation>
        <location evidence="8">Cell membrane</location>
        <topology evidence="8">Peripheral membrane protein</topology>
    </subcellularLocation>
</comment>
<organism evidence="10 11">
    <name type="scientific">Acidilutibacter cellobiosedens</name>
    <dbReference type="NCBI Taxonomy" id="2507161"/>
    <lineage>
        <taxon>Bacteria</taxon>
        <taxon>Bacillati</taxon>
        <taxon>Bacillota</taxon>
        <taxon>Tissierellia</taxon>
        <taxon>Tissierellales</taxon>
        <taxon>Acidilutibacteraceae</taxon>
        <taxon>Acidilutibacter</taxon>
    </lineage>
</organism>
<comment type="subunit">
    <text evidence="8">The complex is composed of six subunits: RnfA, RnfB, RnfC, RnfD, RnfE and RnfG.</text>
</comment>
<comment type="function">
    <text evidence="8">Part of a membrane-bound complex that couples electron transfer with translocation of ions across the membrane.</text>
</comment>
<dbReference type="RefSeq" id="WP_071138549.1">
    <property type="nucleotide sequence ID" value="NZ_CP035282.1"/>
</dbReference>
<evidence type="ECO:0000256" key="1">
    <source>
        <dbReference type="ARBA" id="ARBA00022448"/>
    </source>
</evidence>
<dbReference type="HAMAP" id="MF_00461">
    <property type="entry name" value="RsxC_RnfC"/>
    <property type="match status" value="1"/>
</dbReference>
<dbReference type="KEGG" id="spoa:EQM13_09580"/>
<dbReference type="InterPro" id="IPR017896">
    <property type="entry name" value="4Fe4S_Fe-S-bd"/>
</dbReference>
<evidence type="ECO:0000256" key="5">
    <source>
        <dbReference type="ARBA" id="ARBA00022982"/>
    </source>
</evidence>
<dbReference type="Gene3D" id="3.40.50.11540">
    <property type="entry name" value="NADH-ubiquinone oxidoreductase 51kDa subunit"/>
    <property type="match status" value="1"/>
</dbReference>
<evidence type="ECO:0000256" key="7">
    <source>
        <dbReference type="ARBA" id="ARBA00023014"/>
    </source>
</evidence>
<gene>
    <name evidence="10" type="primary">rsxC</name>
    <name evidence="8" type="synonym">rnfC</name>
    <name evidence="10" type="ORF">EQM13_09580</name>
</gene>
<dbReference type="Pfam" id="PF10531">
    <property type="entry name" value="SLBB"/>
    <property type="match status" value="1"/>
</dbReference>
<keyword evidence="3 8" id="KW-0479">Metal-binding</keyword>
<comment type="cofactor">
    <cofactor evidence="8">
        <name>[4Fe-4S] cluster</name>
        <dbReference type="ChEBI" id="CHEBI:49883"/>
    </cofactor>
    <text evidence="8">Binds 2 [4Fe-4S] clusters per subunit.</text>
</comment>
<feature type="binding site" evidence="8">
    <location>
        <position position="369"/>
    </location>
    <ligand>
        <name>[4Fe-4S] cluster</name>
        <dbReference type="ChEBI" id="CHEBI:49883"/>
        <label>1</label>
    </ligand>
</feature>
<keyword evidence="5 8" id="KW-0249">Electron transport</keyword>
<evidence type="ECO:0000256" key="3">
    <source>
        <dbReference type="ARBA" id="ARBA00022723"/>
    </source>
</evidence>
<keyword evidence="4 8" id="KW-0677">Repeat</keyword>
<dbReference type="NCBIfam" id="TIGR01945">
    <property type="entry name" value="rnfC"/>
    <property type="match status" value="1"/>
</dbReference>
<dbReference type="SUPFAM" id="SSF46548">
    <property type="entry name" value="alpha-helical ferredoxin"/>
    <property type="match status" value="1"/>
</dbReference>
<keyword evidence="6 8" id="KW-0408">Iron</keyword>
<dbReference type="PROSITE" id="PS00198">
    <property type="entry name" value="4FE4S_FER_1"/>
    <property type="match status" value="1"/>
</dbReference>
<dbReference type="InterPro" id="IPR010208">
    <property type="entry name" value="Ion_transpt_RnfC/RsxC"/>
</dbReference>